<dbReference type="InterPro" id="IPR013780">
    <property type="entry name" value="Glyco_hydro_b"/>
</dbReference>
<reference evidence="5" key="1">
    <citation type="journal article" date="2022" name="Proc. Natl. Acad. Sci. U.S.A.">
        <title>Life cycle and functional genomics of the unicellular red alga Galdieria for elucidating algal and plant evolution and industrial use.</title>
        <authorList>
            <person name="Hirooka S."/>
            <person name="Itabashi T."/>
            <person name="Ichinose T.M."/>
            <person name="Onuma R."/>
            <person name="Fujiwara T."/>
            <person name="Yamashita S."/>
            <person name="Jong L.W."/>
            <person name="Tomita R."/>
            <person name="Iwane A.H."/>
            <person name="Miyagishima S.Y."/>
        </authorList>
    </citation>
    <scope>NUCLEOTIDE SEQUENCE</scope>
    <source>
        <strain evidence="5">NBRC 102759</strain>
    </source>
</reference>
<dbReference type="SUPFAM" id="SSF51445">
    <property type="entry name" value="(Trans)glycosidases"/>
    <property type="match status" value="1"/>
</dbReference>
<dbReference type="GO" id="GO:0005975">
    <property type="term" value="P:carbohydrate metabolic process"/>
    <property type="evidence" value="ECO:0007669"/>
    <property type="project" value="InterPro"/>
</dbReference>
<evidence type="ECO:0008006" key="7">
    <source>
        <dbReference type="Google" id="ProtNLM"/>
    </source>
</evidence>
<dbReference type="GO" id="GO:0006491">
    <property type="term" value="P:N-glycan processing"/>
    <property type="evidence" value="ECO:0007669"/>
    <property type="project" value="TreeGrafter"/>
</dbReference>
<dbReference type="SUPFAM" id="SSF51011">
    <property type="entry name" value="Glycosyl hydrolase domain"/>
    <property type="match status" value="1"/>
</dbReference>
<dbReference type="InterPro" id="IPR000322">
    <property type="entry name" value="Glyco_hydro_31_TIM"/>
</dbReference>
<keyword evidence="2" id="KW-0378">Hydrolase</keyword>
<dbReference type="GO" id="GO:0090599">
    <property type="term" value="F:alpha-glucosidase activity"/>
    <property type="evidence" value="ECO:0007669"/>
    <property type="project" value="TreeGrafter"/>
</dbReference>
<feature type="domain" description="Glycoside hydrolase family 31 TIM barrel" evidence="3">
    <location>
        <begin position="228"/>
        <end position="543"/>
    </location>
</feature>
<dbReference type="Pfam" id="PF01055">
    <property type="entry name" value="Glyco_hydro_31_2nd"/>
    <property type="match status" value="1"/>
</dbReference>
<dbReference type="OrthoDB" id="1334205at2759"/>
<dbReference type="Proteomes" id="UP001061958">
    <property type="component" value="Unassembled WGS sequence"/>
</dbReference>
<keyword evidence="6" id="KW-1185">Reference proteome</keyword>
<evidence type="ECO:0000256" key="1">
    <source>
        <dbReference type="ARBA" id="ARBA00007806"/>
    </source>
</evidence>
<dbReference type="InterPro" id="IPR048395">
    <property type="entry name" value="Glyco_hydro_31_C"/>
</dbReference>
<dbReference type="PANTHER" id="PTHR22762">
    <property type="entry name" value="ALPHA-GLUCOSIDASE"/>
    <property type="match status" value="1"/>
</dbReference>
<comment type="similarity">
    <text evidence="1 2">Belongs to the glycosyl hydrolase 31 family.</text>
</comment>
<dbReference type="CDD" id="cd06595">
    <property type="entry name" value="GH31_u1"/>
    <property type="match status" value="1"/>
</dbReference>
<evidence type="ECO:0000313" key="6">
    <source>
        <dbReference type="Proteomes" id="UP001061958"/>
    </source>
</evidence>
<dbReference type="EMBL" id="BQMJ01000048">
    <property type="protein sequence ID" value="GJQ13834.1"/>
    <property type="molecule type" value="Genomic_DNA"/>
</dbReference>
<reference evidence="5" key="2">
    <citation type="submission" date="2022-01" db="EMBL/GenBank/DDBJ databases">
        <authorList>
            <person name="Hirooka S."/>
            <person name="Miyagishima S.Y."/>
        </authorList>
    </citation>
    <scope>NUCLEOTIDE SEQUENCE</scope>
    <source>
        <strain evidence="5">NBRC 102759</strain>
    </source>
</reference>
<dbReference type="Gene3D" id="3.20.20.80">
    <property type="entry name" value="Glycosidases"/>
    <property type="match status" value="1"/>
</dbReference>
<gene>
    <name evidence="5" type="ORF">GpartN1_g5625.t1</name>
</gene>
<organism evidence="5 6">
    <name type="scientific">Galdieria partita</name>
    <dbReference type="NCBI Taxonomy" id="83374"/>
    <lineage>
        <taxon>Eukaryota</taxon>
        <taxon>Rhodophyta</taxon>
        <taxon>Bangiophyceae</taxon>
        <taxon>Galdieriales</taxon>
        <taxon>Galdieriaceae</taxon>
        <taxon>Galdieria</taxon>
    </lineage>
</organism>
<dbReference type="Gene3D" id="2.60.40.1180">
    <property type="entry name" value="Golgi alpha-mannosidase II"/>
    <property type="match status" value="1"/>
</dbReference>
<evidence type="ECO:0000256" key="2">
    <source>
        <dbReference type="RuleBase" id="RU361185"/>
    </source>
</evidence>
<keyword evidence="2" id="KW-0326">Glycosidase</keyword>
<proteinExistence type="inferred from homology"/>
<dbReference type="Pfam" id="PF21365">
    <property type="entry name" value="Glyco_hydro_31_3rd"/>
    <property type="match status" value="1"/>
</dbReference>
<accession>A0A9C7Q108</accession>
<dbReference type="AlphaFoldDB" id="A0A9C7Q108"/>
<dbReference type="PANTHER" id="PTHR22762:SF89">
    <property type="entry name" value="ALPHA-XYLOSIDASE"/>
    <property type="match status" value="1"/>
</dbReference>
<evidence type="ECO:0000259" key="3">
    <source>
        <dbReference type="Pfam" id="PF01055"/>
    </source>
</evidence>
<comment type="caution">
    <text evidence="5">The sequence shown here is derived from an EMBL/GenBank/DDBJ whole genome shotgun (WGS) entry which is preliminary data.</text>
</comment>
<sequence>MASSHPTLCSWLRNFSRNSIALKESIFICNQGSTRFTVINDYVVRCEMGKRIDHRYAFEDRSSFAFLNRNSGKKVSFQVQTIEEEQVFLETEFFTLWYKPQRDCKDFQDQLFVKLKSSESADFLSCPVEQQSDHNLGGTCRTLDEASGWKVCNWKGESIALDVDLGIGMVSKKGFVVMDDSTTPLFDENGWPLSSSQRNNICDIYIFCYGSNYRKALQLFCQVSGRVPLIPRYILGNWWSRYWRYSEDELKVLIQLFEKYRLPFSVCILDMDWHIVDCEVYDFQVFGCHPGWTGYTWNRELFPNPAALIDWLHKKGLRVALNLHPADGVWPHEEVYQNFAMAMGLSENNEIRKSRPIPFDITDPLFTENYFRLLHHTQEEENGVDFWWIDWQQGTKTSLEGVDPLFVLNHFHYLDHGRGGRRRPFIFSRFPGLGGQRYPIGFSGDTHVTWNSLAFQPYFTATAANVGYFYWSHDIGGHFAGIEEPQLLVRWIQFGLYSPILRLHSNKNPYHSRHPWMYDADILQACQSAMQQRHSFIPYLYTMAWRATQDCIALIEPMYYTHPNDDNAYACPGQYWFGSKLIVAPFVERTDFYTRHSRQVVWLPPSVAPWRNIYTGEAFEGNRWHVIYGRLEDIPVWGIPGAIIPLSRDEEIIENGSYRFPINNPRRLELVVIGGDSGSFQLLEDDGRVEPLVEYEGGACMTLLELKWEEHRLEMNIAKVQGDITVVPNQRDWKVTFLGVSTCLQVKVYSNGSPISSFSQTVNEQKESISVFLENIPVQGHIQIMMEPITNNPIYSIRNRREEKIRQLLFWFHLNTVAKERIDNALGILTKEPYRLDEISEHMLSSSQKRALLEYLTCCGCHCAWNARPHAPFIVWKADNNHLDCNVYWYSRMDGEKRQIKWDENKNEMILWKHHKKGDNIPSNWNLCVEYGNMLSLVLDNDKV</sequence>
<protein>
    <recommendedName>
        <fullName evidence="7">Alpha-glucosidase</fullName>
    </recommendedName>
</protein>
<dbReference type="InterPro" id="IPR017853">
    <property type="entry name" value="GH"/>
</dbReference>
<feature type="domain" description="Glycosyl hydrolase family 31 C-terminal" evidence="4">
    <location>
        <begin position="554"/>
        <end position="644"/>
    </location>
</feature>
<evidence type="ECO:0000313" key="5">
    <source>
        <dbReference type="EMBL" id="GJQ13834.1"/>
    </source>
</evidence>
<evidence type="ECO:0000259" key="4">
    <source>
        <dbReference type="Pfam" id="PF21365"/>
    </source>
</evidence>
<name>A0A9C7Q108_9RHOD</name>